<feature type="transmembrane region" description="Helical" evidence="10">
    <location>
        <begin position="96"/>
        <end position="117"/>
    </location>
</feature>
<dbReference type="CDD" id="cd06582">
    <property type="entry name" value="TM_PBP1_LivH_like"/>
    <property type="match status" value="1"/>
</dbReference>
<keyword evidence="12" id="KW-1185">Reference proteome</keyword>
<evidence type="ECO:0000256" key="9">
    <source>
        <dbReference type="ARBA" id="ARBA00037998"/>
    </source>
</evidence>
<evidence type="ECO:0000256" key="1">
    <source>
        <dbReference type="ARBA" id="ARBA00004651"/>
    </source>
</evidence>
<accession>A0A2P7RU64</accession>
<dbReference type="GO" id="GO:1903806">
    <property type="term" value="P:L-isoleucine import across plasma membrane"/>
    <property type="evidence" value="ECO:0007669"/>
    <property type="project" value="TreeGrafter"/>
</dbReference>
<feature type="transmembrane region" description="Helical" evidence="10">
    <location>
        <begin position="266"/>
        <end position="285"/>
    </location>
</feature>
<sequence length="290" mass="31042">MDMHSFINFFLLPGIVQGSIYALGAIGITLVFAIMRYGHFAHGDLATFGAFIALAFTTVLGLSPYAALPLAVLATGVFAVALDRLFYAHLRAMPKIITTIASFGVALMLRSFVQVVWGVNTTSYTRGITRPENWFGIRVKSHEIVTLLVAIALVVALHLFLTRNKWGKAMRAMSDNPELALFSGVDNGKVIALTWIIAGGLCAASGFFLGLNTELKSLMGWNILLPTFAAAILGGVGRIEGAIVGGLIVGIAEELSVLVIPGEYKVMSAFGILLLVLLFRPTGLFRGKVL</sequence>
<evidence type="ECO:0000256" key="6">
    <source>
        <dbReference type="ARBA" id="ARBA00022970"/>
    </source>
</evidence>
<evidence type="ECO:0000256" key="3">
    <source>
        <dbReference type="ARBA" id="ARBA00022475"/>
    </source>
</evidence>
<dbReference type="GO" id="GO:0015188">
    <property type="term" value="F:L-isoleucine transmembrane transporter activity"/>
    <property type="evidence" value="ECO:0007669"/>
    <property type="project" value="TreeGrafter"/>
</dbReference>
<dbReference type="GO" id="GO:0005886">
    <property type="term" value="C:plasma membrane"/>
    <property type="evidence" value="ECO:0007669"/>
    <property type="project" value="UniProtKB-SubCell"/>
</dbReference>
<feature type="transmembrane region" description="Helical" evidence="10">
    <location>
        <begin position="45"/>
        <end position="62"/>
    </location>
</feature>
<dbReference type="GO" id="GO:0015808">
    <property type="term" value="P:L-alanine transport"/>
    <property type="evidence" value="ECO:0007669"/>
    <property type="project" value="TreeGrafter"/>
</dbReference>
<dbReference type="GO" id="GO:0005304">
    <property type="term" value="F:L-valine transmembrane transporter activity"/>
    <property type="evidence" value="ECO:0007669"/>
    <property type="project" value="TreeGrafter"/>
</dbReference>
<name>A0A2P7RU64_9HYPH</name>
<keyword evidence="5 10" id="KW-0812">Transmembrane</keyword>
<dbReference type="OrthoDB" id="9807115at2"/>
<keyword evidence="6" id="KW-0029">Amino-acid transport</keyword>
<evidence type="ECO:0000256" key="5">
    <source>
        <dbReference type="ARBA" id="ARBA00022692"/>
    </source>
</evidence>
<evidence type="ECO:0000256" key="8">
    <source>
        <dbReference type="ARBA" id="ARBA00023136"/>
    </source>
</evidence>
<dbReference type="AlphaFoldDB" id="A0A2P7RU64"/>
<dbReference type="Pfam" id="PF02653">
    <property type="entry name" value="BPD_transp_2"/>
    <property type="match status" value="1"/>
</dbReference>
<feature type="transmembrane region" description="Helical" evidence="10">
    <location>
        <begin position="6"/>
        <end position="33"/>
    </location>
</feature>
<gene>
    <name evidence="11" type="ORF">C7I85_27730</name>
</gene>
<dbReference type="Proteomes" id="UP000240653">
    <property type="component" value="Unassembled WGS sequence"/>
</dbReference>
<dbReference type="RefSeq" id="WP_106727237.1">
    <property type="nucleotide sequence ID" value="NZ_PXYL01000028.1"/>
</dbReference>
<protein>
    <submittedName>
        <fullName evidence="11">Amino acid ABC transporter permease</fullName>
    </submittedName>
</protein>
<feature type="transmembrane region" description="Helical" evidence="10">
    <location>
        <begin position="218"/>
        <end position="236"/>
    </location>
</feature>
<keyword evidence="4" id="KW-0997">Cell inner membrane</keyword>
<dbReference type="InterPro" id="IPR001851">
    <property type="entry name" value="ABC_transp_permease"/>
</dbReference>
<comment type="similarity">
    <text evidence="9">Belongs to the binding-protein-dependent transport system permease family. LivHM subfamily.</text>
</comment>
<dbReference type="GO" id="GO:0042941">
    <property type="term" value="P:D-alanine transmembrane transport"/>
    <property type="evidence" value="ECO:0007669"/>
    <property type="project" value="TreeGrafter"/>
</dbReference>
<dbReference type="EMBL" id="PXYL01000028">
    <property type="protein sequence ID" value="PSJ53767.1"/>
    <property type="molecule type" value="Genomic_DNA"/>
</dbReference>
<keyword evidence="3" id="KW-1003">Cell membrane</keyword>
<dbReference type="PANTHER" id="PTHR11795">
    <property type="entry name" value="BRANCHED-CHAIN AMINO ACID TRANSPORT SYSTEM PERMEASE PROTEIN LIVH"/>
    <property type="match status" value="1"/>
</dbReference>
<organism evidence="11 12">
    <name type="scientific">Pseudaminobacter soli</name>
    <name type="common">ex Li et al. 2025</name>
    <dbReference type="NCBI Taxonomy" id="1295366"/>
    <lineage>
        <taxon>Bacteria</taxon>
        <taxon>Pseudomonadati</taxon>
        <taxon>Pseudomonadota</taxon>
        <taxon>Alphaproteobacteria</taxon>
        <taxon>Hyphomicrobiales</taxon>
        <taxon>Phyllobacteriaceae</taxon>
        <taxon>Pseudaminobacter</taxon>
    </lineage>
</organism>
<keyword evidence="7 10" id="KW-1133">Transmembrane helix</keyword>
<evidence type="ECO:0000256" key="2">
    <source>
        <dbReference type="ARBA" id="ARBA00022448"/>
    </source>
</evidence>
<dbReference type="InterPro" id="IPR052157">
    <property type="entry name" value="BCAA_transport_permease"/>
</dbReference>
<evidence type="ECO:0000256" key="7">
    <source>
        <dbReference type="ARBA" id="ARBA00022989"/>
    </source>
</evidence>
<comment type="subcellular location">
    <subcellularLocation>
        <location evidence="1">Cell membrane</location>
        <topology evidence="1">Multi-pass membrane protein</topology>
    </subcellularLocation>
</comment>
<evidence type="ECO:0000256" key="4">
    <source>
        <dbReference type="ARBA" id="ARBA00022519"/>
    </source>
</evidence>
<evidence type="ECO:0000256" key="10">
    <source>
        <dbReference type="SAM" id="Phobius"/>
    </source>
</evidence>
<reference evidence="11 12" key="1">
    <citation type="submission" date="2018-03" db="EMBL/GenBank/DDBJ databases">
        <title>The draft genome of Mesorhizobium soli JCM 19897.</title>
        <authorList>
            <person name="Li L."/>
            <person name="Liu L."/>
            <person name="Liang L."/>
            <person name="Wang T."/>
            <person name="Zhang X."/>
        </authorList>
    </citation>
    <scope>NUCLEOTIDE SEQUENCE [LARGE SCALE GENOMIC DNA]</scope>
    <source>
        <strain evidence="11 12">JCM 19897</strain>
    </source>
</reference>
<evidence type="ECO:0000313" key="12">
    <source>
        <dbReference type="Proteomes" id="UP000240653"/>
    </source>
</evidence>
<dbReference type="GO" id="GO:0015192">
    <property type="term" value="F:L-phenylalanine transmembrane transporter activity"/>
    <property type="evidence" value="ECO:0007669"/>
    <property type="project" value="TreeGrafter"/>
</dbReference>
<dbReference type="GO" id="GO:0015190">
    <property type="term" value="F:L-leucine transmembrane transporter activity"/>
    <property type="evidence" value="ECO:0007669"/>
    <property type="project" value="TreeGrafter"/>
</dbReference>
<evidence type="ECO:0000313" key="11">
    <source>
        <dbReference type="EMBL" id="PSJ53767.1"/>
    </source>
</evidence>
<feature type="transmembrane region" description="Helical" evidence="10">
    <location>
        <begin position="144"/>
        <end position="161"/>
    </location>
</feature>
<keyword evidence="2" id="KW-0813">Transport</keyword>
<keyword evidence="8 10" id="KW-0472">Membrane</keyword>
<feature type="transmembrane region" description="Helical" evidence="10">
    <location>
        <begin position="190"/>
        <end position="212"/>
    </location>
</feature>
<comment type="caution">
    <text evidence="11">The sequence shown here is derived from an EMBL/GenBank/DDBJ whole genome shotgun (WGS) entry which is preliminary data.</text>
</comment>
<proteinExistence type="inferred from homology"/>
<dbReference type="PANTHER" id="PTHR11795:SF371">
    <property type="entry name" value="HIGH-AFFINITY BRANCHED-CHAIN AMINO ACID TRANSPORT SYSTEM PERMEASE PROTEIN LIVH"/>
    <property type="match status" value="1"/>
</dbReference>